<dbReference type="Gene3D" id="3.90.960.10">
    <property type="entry name" value="YbaK/aminoacyl-tRNA synthetase-associated domain"/>
    <property type="match status" value="1"/>
</dbReference>
<feature type="domain" description="YbaK/aminoacyl-tRNA synthetase-associated" evidence="1">
    <location>
        <begin position="26"/>
        <end position="145"/>
    </location>
</feature>
<dbReference type="AlphaFoldDB" id="A0A1H9TMZ9"/>
<dbReference type="Proteomes" id="UP000198885">
    <property type="component" value="Unassembled WGS sequence"/>
</dbReference>
<dbReference type="RefSeq" id="WP_092691988.1">
    <property type="nucleotide sequence ID" value="NZ_FOGU01000004.1"/>
</dbReference>
<dbReference type="OrthoDB" id="9798760at2"/>
<sequence length="159" mass="16590">MSKSLKRVRAALDEAGLDAEIVEMGETRTAQQAADAVDCGLDQIVKSIIYRGEESERAILFLTAGGNRVDDTLAAQAAGEPLGKADATLVRAQTGFAIGGVAPLGHTAPVRTFCDPLLTTFDVVWAAAGTPRHVFPIPAGDLLRLTGAELALFTAARGM</sequence>
<dbReference type="InterPro" id="IPR007214">
    <property type="entry name" value="YbaK/aa-tRNA-synth-assoc-dom"/>
</dbReference>
<dbReference type="PANTHER" id="PTHR30411:SF1">
    <property type="entry name" value="CYTOPLASMIC PROTEIN"/>
    <property type="match status" value="1"/>
</dbReference>
<dbReference type="SUPFAM" id="SSF55826">
    <property type="entry name" value="YbaK/ProRS associated domain"/>
    <property type="match status" value="1"/>
</dbReference>
<dbReference type="CDD" id="cd04333">
    <property type="entry name" value="ProX_deacylase"/>
    <property type="match status" value="1"/>
</dbReference>
<dbReference type="Pfam" id="PF04073">
    <property type="entry name" value="tRNA_edit"/>
    <property type="match status" value="1"/>
</dbReference>
<accession>A0A1H9TMZ9</accession>
<organism evidence="2 3">
    <name type="scientific">Tranquillimonas rosea</name>
    <dbReference type="NCBI Taxonomy" id="641238"/>
    <lineage>
        <taxon>Bacteria</taxon>
        <taxon>Pseudomonadati</taxon>
        <taxon>Pseudomonadota</taxon>
        <taxon>Alphaproteobacteria</taxon>
        <taxon>Rhodobacterales</taxon>
        <taxon>Roseobacteraceae</taxon>
        <taxon>Tranquillimonas</taxon>
    </lineage>
</organism>
<evidence type="ECO:0000313" key="3">
    <source>
        <dbReference type="Proteomes" id="UP000198885"/>
    </source>
</evidence>
<dbReference type="GO" id="GO:0002161">
    <property type="term" value="F:aminoacyl-tRNA deacylase activity"/>
    <property type="evidence" value="ECO:0007669"/>
    <property type="project" value="InterPro"/>
</dbReference>
<proteinExistence type="predicted"/>
<dbReference type="STRING" id="641238.SAMN04490244_104279"/>
<evidence type="ECO:0000313" key="2">
    <source>
        <dbReference type="EMBL" id="SER98536.1"/>
    </source>
</evidence>
<protein>
    <submittedName>
        <fullName evidence="2">Cys-tRNA(Pro) deacylase, prolyl-tRNA editing enzyme YbaK/EbsC</fullName>
    </submittedName>
</protein>
<dbReference type="InterPro" id="IPR036754">
    <property type="entry name" value="YbaK/aa-tRNA-synt-asso_dom_sf"/>
</dbReference>
<keyword evidence="3" id="KW-1185">Reference proteome</keyword>
<name>A0A1H9TMZ9_9RHOB</name>
<evidence type="ECO:0000259" key="1">
    <source>
        <dbReference type="Pfam" id="PF04073"/>
    </source>
</evidence>
<reference evidence="2 3" key="1">
    <citation type="submission" date="2016-10" db="EMBL/GenBank/DDBJ databases">
        <authorList>
            <person name="de Groot N.N."/>
        </authorList>
    </citation>
    <scope>NUCLEOTIDE SEQUENCE [LARGE SCALE GENOMIC DNA]</scope>
    <source>
        <strain evidence="2 3">DSM 23042</strain>
    </source>
</reference>
<dbReference type="PANTHER" id="PTHR30411">
    <property type="entry name" value="CYTOPLASMIC PROTEIN"/>
    <property type="match status" value="1"/>
</dbReference>
<dbReference type="EMBL" id="FOGU01000004">
    <property type="protein sequence ID" value="SER98536.1"/>
    <property type="molecule type" value="Genomic_DNA"/>
</dbReference>
<gene>
    <name evidence="2" type="ORF">SAMN04490244_104279</name>
</gene>